<feature type="transmembrane region" description="Helical" evidence="2">
    <location>
        <begin position="40"/>
        <end position="63"/>
    </location>
</feature>
<proteinExistence type="predicted"/>
<keyword evidence="4" id="KW-1185">Reference proteome</keyword>
<evidence type="ECO:0000256" key="1">
    <source>
        <dbReference type="SAM" id="MobiDB-lite"/>
    </source>
</evidence>
<keyword evidence="2" id="KW-0472">Membrane</keyword>
<keyword evidence="2" id="KW-1133">Transmembrane helix</keyword>
<gene>
    <name evidence="3" type="ORF">B5V02_04585</name>
</gene>
<accession>A0A2W7E7X0</accession>
<dbReference type="EMBL" id="MZXV01000013">
    <property type="protein sequence ID" value="PZV39276.1"/>
    <property type="molecule type" value="Genomic_DNA"/>
</dbReference>
<feature type="compositionally biased region" description="Basic residues" evidence="1">
    <location>
        <begin position="16"/>
        <end position="27"/>
    </location>
</feature>
<feature type="compositionally biased region" description="Basic and acidic residues" evidence="1">
    <location>
        <begin position="1"/>
        <end position="12"/>
    </location>
</feature>
<dbReference type="OrthoDB" id="9783569at2"/>
<comment type="caution">
    <text evidence="3">The sequence shown here is derived from an EMBL/GenBank/DDBJ whole genome shotgun (WGS) entry which is preliminary data.</text>
</comment>
<dbReference type="Proteomes" id="UP000248616">
    <property type="component" value="Unassembled WGS sequence"/>
</dbReference>
<evidence type="ECO:0000313" key="3">
    <source>
        <dbReference type="EMBL" id="PZV39276.1"/>
    </source>
</evidence>
<sequence>MSFKQGRPDRNTTHHPTAHYPKRTNRNHSTKRLELAIESIILASRWLLVVFYLGLGVALAIYAL</sequence>
<name>A0A2W7E7X0_9HYPH</name>
<keyword evidence="2" id="KW-0812">Transmembrane</keyword>
<dbReference type="RefSeq" id="WP_111543025.1">
    <property type="nucleotide sequence ID" value="NZ_JBHLYT010000007.1"/>
</dbReference>
<reference evidence="4" key="1">
    <citation type="submission" date="2017-03" db="EMBL/GenBank/DDBJ databases">
        <authorList>
            <person name="Safronova V.I."/>
            <person name="Sazanova A.L."/>
            <person name="Chirak E.R."/>
        </authorList>
    </citation>
    <scope>NUCLEOTIDE SEQUENCE [LARGE SCALE GENOMIC DNA]</scope>
    <source>
        <strain evidence="4">Ach-343</strain>
    </source>
</reference>
<dbReference type="AlphaFoldDB" id="A0A2W7E7X0"/>
<protein>
    <submittedName>
        <fullName evidence="3">Uncharacterized protein</fullName>
    </submittedName>
</protein>
<evidence type="ECO:0000313" key="4">
    <source>
        <dbReference type="Proteomes" id="UP000248616"/>
    </source>
</evidence>
<feature type="region of interest" description="Disordered" evidence="1">
    <location>
        <begin position="1"/>
        <end position="27"/>
    </location>
</feature>
<organism evidence="3 4">
    <name type="scientific">Mesorhizobium kowhaii</name>
    <dbReference type="NCBI Taxonomy" id="1300272"/>
    <lineage>
        <taxon>Bacteria</taxon>
        <taxon>Pseudomonadati</taxon>
        <taxon>Pseudomonadota</taxon>
        <taxon>Alphaproteobacteria</taxon>
        <taxon>Hyphomicrobiales</taxon>
        <taxon>Phyllobacteriaceae</taxon>
        <taxon>Mesorhizobium</taxon>
    </lineage>
</organism>
<evidence type="ECO:0000256" key="2">
    <source>
        <dbReference type="SAM" id="Phobius"/>
    </source>
</evidence>